<sequence length="256" mass="29148">MSSLKNLKLNFPWSNESDIPPLLIPVLELCTFSLATLYVPFSLLDSWVLAQKQLKVLEIHHHSWDLRDRERQLSICEQLNTDSSYTPTLFLIANFGLLLDRIIAFPAFQTHGQWSAKDIADSIAWVNPLGISHFKLVIRTLSDESFVRNVLKSTAEHFTNLRSIEFLIYDPRIHTSPSSFSSLLQKFPLLDSIYFDYYGGLDKLTPAPYQQNRLGLAGIWATDCPMLRKIDFPDRVSAERDTGDMDWVVVSGANNG</sequence>
<accession>A0A0D2MKI6</accession>
<dbReference type="Proteomes" id="UP000054270">
    <property type="component" value="Unassembled WGS sequence"/>
</dbReference>
<protein>
    <submittedName>
        <fullName evidence="1">Uncharacterized protein</fullName>
    </submittedName>
</protein>
<dbReference type="EMBL" id="KN817538">
    <property type="protein sequence ID" value="KJA24198.1"/>
    <property type="molecule type" value="Genomic_DNA"/>
</dbReference>
<dbReference type="OMA" id="RQLSICE"/>
<keyword evidence="2" id="KW-1185">Reference proteome</keyword>
<reference evidence="2" key="1">
    <citation type="submission" date="2014-04" db="EMBL/GenBank/DDBJ databases">
        <title>Evolutionary Origins and Diversification of the Mycorrhizal Mutualists.</title>
        <authorList>
            <consortium name="DOE Joint Genome Institute"/>
            <consortium name="Mycorrhizal Genomics Consortium"/>
            <person name="Kohler A."/>
            <person name="Kuo A."/>
            <person name="Nagy L.G."/>
            <person name="Floudas D."/>
            <person name="Copeland A."/>
            <person name="Barry K.W."/>
            <person name="Cichocki N."/>
            <person name="Veneault-Fourrey C."/>
            <person name="LaButti K."/>
            <person name="Lindquist E.A."/>
            <person name="Lipzen A."/>
            <person name="Lundell T."/>
            <person name="Morin E."/>
            <person name="Murat C."/>
            <person name="Riley R."/>
            <person name="Ohm R."/>
            <person name="Sun H."/>
            <person name="Tunlid A."/>
            <person name="Henrissat B."/>
            <person name="Grigoriev I.V."/>
            <person name="Hibbett D.S."/>
            <person name="Martin F."/>
        </authorList>
    </citation>
    <scope>NUCLEOTIDE SEQUENCE [LARGE SCALE GENOMIC DNA]</scope>
    <source>
        <strain evidence="2">FD-334 SS-4</strain>
    </source>
</reference>
<name>A0A0D2MKI6_HYPSF</name>
<dbReference type="OrthoDB" id="3070071at2759"/>
<evidence type="ECO:0000313" key="1">
    <source>
        <dbReference type="EMBL" id="KJA24198.1"/>
    </source>
</evidence>
<proteinExistence type="predicted"/>
<evidence type="ECO:0000313" key="2">
    <source>
        <dbReference type="Proteomes" id="UP000054270"/>
    </source>
</evidence>
<dbReference type="AlphaFoldDB" id="A0A0D2MKI6"/>
<gene>
    <name evidence="1" type="ORF">HYPSUDRAFT_200712</name>
</gene>
<organism evidence="1 2">
    <name type="scientific">Hypholoma sublateritium (strain FD-334 SS-4)</name>
    <dbReference type="NCBI Taxonomy" id="945553"/>
    <lineage>
        <taxon>Eukaryota</taxon>
        <taxon>Fungi</taxon>
        <taxon>Dikarya</taxon>
        <taxon>Basidiomycota</taxon>
        <taxon>Agaricomycotina</taxon>
        <taxon>Agaricomycetes</taxon>
        <taxon>Agaricomycetidae</taxon>
        <taxon>Agaricales</taxon>
        <taxon>Agaricineae</taxon>
        <taxon>Strophariaceae</taxon>
        <taxon>Hypholoma</taxon>
    </lineage>
</organism>